<name>A0A934Q2I7_9BURK</name>
<dbReference type="InterPro" id="IPR037523">
    <property type="entry name" value="VOC_core"/>
</dbReference>
<dbReference type="Pfam" id="PF00903">
    <property type="entry name" value="Glyoxalase"/>
    <property type="match status" value="1"/>
</dbReference>
<organism evidence="2 3">
    <name type="scientific">Ramlibacter algicola</name>
    <dbReference type="NCBI Taxonomy" id="2795217"/>
    <lineage>
        <taxon>Bacteria</taxon>
        <taxon>Pseudomonadati</taxon>
        <taxon>Pseudomonadota</taxon>
        <taxon>Betaproteobacteria</taxon>
        <taxon>Burkholderiales</taxon>
        <taxon>Comamonadaceae</taxon>
        <taxon>Ramlibacter</taxon>
    </lineage>
</organism>
<dbReference type="AlphaFoldDB" id="A0A934Q2I7"/>
<dbReference type="RefSeq" id="WP_200788311.1">
    <property type="nucleotide sequence ID" value="NZ_JAEDAO010000001.1"/>
</dbReference>
<sequence>MQLSQTTVTTILPVVDLGRARAFYEGKLGLQPLSKPDGKILYHCGSGDIALMPRDAGTKAEHTALSFEVPDIAAAVLELEGAGVRFEDYDMPGLKTEGHVCAMGTEKAAWFYDPEGNCLCLHEDMTTKH</sequence>
<proteinExistence type="predicted"/>
<dbReference type="SUPFAM" id="SSF54593">
    <property type="entry name" value="Glyoxalase/Bleomycin resistance protein/Dihydroxybiphenyl dioxygenase"/>
    <property type="match status" value="1"/>
</dbReference>
<dbReference type="PROSITE" id="PS51819">
    <property type="entry name" value="VOC"/>
    <property type="match status" value="1"/>
</dbReference>
<reference evidence="2" key="1">
    <citation type="submission" date="2020-12" db="EMBL/GenBank/DDBJ databases">
        <title>Ramlibacter sp. nov., isolated from a freshwater alga, Cryptomonas.</title>
        <authorList>
            <person name="Kim H.M."/>
            <person name="Jeon C.O."/>
        </authorList>
    </citation>
    <scope>NUCLEOTIDE SEQUENCE</scope>
    <source>
        <strain evidence="2">CrO1</strain>
    </source>
</reference>
<evidence type="ECO:0000259" key="1">
    <source>
        <dbReference type="PROSITE" id="PS51819"/>
    </source>
</evidence>
<dbReference type="Proteomes" id="UP000617041">
    <property type="component" value="Unassembled WGS sequence"/>
</dbReference>
<accession>A0A934Q2I7</accession>
<evidence type="ECO:0000313" key="2">
    <source>
        <dbReference type="EMBL" id="MBK0393336.1"/>
    </source>
</evidence>
<evidence type="ECO:0000313" key="3">
    <source>
        <dbReference type="Proteomes" id="UP000617041"/>
    </source>
</evidence>
<dbReference type="EMBL" id="JAEDAO010000001">
    <property type="protein sequence ID" value="MBK0393336.1"/>
    <property type="molecule type" value="Genomic_DNA"/>
</dbReference>
<gene>
    <name evidence="2" type="ORF">I8E28_12105</name>
</gene>
<dbReference type="InterPro" id="IPR004360">
    <property type="entry name" value="Glyas_Fos-R_dOase_dom"/>
</dbReference>
<keyword evidence="3" id="KW-1185">Reference proteome</keyword>
<feature type="domain" description="VOC" evidence="1">
    <location>
        <begin position="2"/>
        <end position="124"/>
    </location>
</feature>
<protein>
    <submittedName>
        <fullName evidence="2">VOC family protein</fullName>
    </submittedName>
</protein>
<dbReference type="Gene3D" id="3.10.180.10">
    <property type="entry name" value="2,3-Dihydroxybiphenyl 1,2-Dioxygenase, domain 1"/>
    <property type="match status" value="1"/>
</dbReference>
<dbReference type="CDD" id="cd06587">
    <property type="entry name" value="VOC"/>
    <property type="match status" value="1"/>
</dbReference>
<dbReference type="InterPro" id="IPR029068">
    <property type="entry name" value="Glyas_Bleomycin-R_OHBP_Dase"/>
</dbReference>
<comment type="caution">
    <text evidence="2">The sequence shown here is derived from an EMBL/GenBank/DDBJ whole genome shotgun (WGS) entry which is preliminary data.</text>
</comment>